<gene>
    <name evidence="2" type="ORF">UBAL3_44810019</name>
</gene>
<name>C6HTV3_9BACT</name>
<keyword evidence="3" id="KW-1185">Reference proteome</keyword>
<organism evidence="2 3">
    <name type="scientific">Leptospirillum ferrodiazotrophum</name>
    <dbReference type="NCBI Taxonomy" id="412449"/>
    <lineage>
        <taxon>Bacteria</taxon>
        <taxon>Pseudomonadati</taxon>
        <taxon>Nitrospirota</taxon>
        <taxon>Nitrospiria</taxon>
        <taxon>Nitrospirales</taxon>
        <taxon>Nitrospiraceae</taxon>
        <taxon>Leptospirillum</taxon>
    </lineage>
</organism>
<dbReference type="AlphaFoldDB" id="C6HTV3"/>
<feature type="domain" description="Antitoxin SocA-like Panacea" evidence="1">
    <location>
        <begin position="6"/>
        <end position="119"/>
    </location>
</feature>
<reference evidence="2 3" key="1">
    <citation type="journal article" date="2009" name="Appl. Environ. Microbiol.">
        <title>Community genomic and proteomic analyses of chemoautotrophic iron-oxidizing "Leptospirillum rubarum" (Group II) and "Leptospirillum ferrodiazotrophum" (Group III) bacteria in acid mine drainage biofilms.</title>
        <authorList>
            <person name="Goltsman D.S."/>
            <person name="Denef V.J."/>
            <person name="Singer S.W."/>
            <person name="VerBerkmoes N.C."/>
            <person name="Lefsrud M."/>
            <person name="Mueller R.S."/>
            <person name="Dick G.J."/>
            <person name="Sun C.L."/>
            <person name="Wheeler K.E."/>
            <person name="Zemla A."/>
            <person name="Baker B.J."/>
            <person name="Hauser L."/>
            <person name="Land M."/>
            <person name="Shah M.B."/>
            <person name="Thelen M.P."/>
            <person name="Hettich R.L."/>
            <person name="Banfield J.F."/>
        </authorList>
    </citation>
    <scope>NUCLEOTIDE SEQUENCE [LARGE SCALE GENOMIC DNA]</scope>
</reference>
<sequence>MPHLKLMKLLYLSDRESIQETGLPISWDLPVSMPHGPVLSLTLNLMNGDWGSDTTDGWASWISGKENYEVGLVRPVSRKALDKLSDFDLDVLESVWARFGEMDQWSLRDWTHDHCAEWQDPDGSSRPIAPGEILRAVGYNDDNEIKNIIRIIEEQRSLSATLSRL</sequence>
<evidence type="ECO:0000313" key="2">
    <source>
        <dbReference type="EMBL" id="EES53881.1"/>
    </source>
</evidence>
<dbReference type="InterPro" id="IPR025272">
    <property type="entry name" value="SocA_Panacea"/>
</dbReference>
<dbReference type="Pfam" id="PF13274">
    <property type="entry name" value="SocA_Panacea"/>
    <property type="match status" value="1"/>
</dbReference>
<protein>
    <recommendedName>
        <fullName evidence="1">Antitoxin SocA-like Panacea domain-containing protein</fullName>
    </recommendedName>
</protein>
<accession>C6HTV3</accession>
<dbReference type="Proteomes" id="UP000009374">
    <property type="component" value="Unassembled WGS sequence"/>
</dbReference>
<evidence type="ECO:0000259" key="1">
    <source>
        <dbReference type="Pfam" id="PF13274"/>
    </source>
</evidence>
<proteinExistence type="predicted"/>
<dbReference type="EMBL" id="GG693852">
    <property type="protein sequence ID" value="EES53881.1"/>
    <property type="molecule type" value="Genomic_DNA"/>
</dbReference>
<evidence type="ECO:0000313" key="3">
    <source>
        <dbReference type="Proteomes" id="UP000009374"/>
    </source>
</evidence>